<dbReference type="PROSITE" id="PS00397">
    <property type="entry name" value="RECOMBINASES_1"/>
    <property type="match status" value="1"/>
</dbReference>
<dbReference type="EMBL" id="MFDM01000030">
    <property type="protein sequence ID" value="OGE42138.1"/>
    <property type="molecule type" value="Genomic_DNA"/>
</dbReference>
<dbReference type="GO" id="GO:0015074">
    <property type="term" value="P:DNA integration"/>
    <property type="evidence" value="ECO:0007669"/>
    <property type="project" value="UniProtKB-KW"/>
</dbReference>
<dbReference type="InterPro" id="IPR025827">
    <property type="entry name" value="Zn_ribbon_recom_dom"/>
</dbReference>
<evidence type="ECO:0000256" key="2">
    <source>
        <dbReference type="ARBA" id="ARBA00023125"/>
    </source>
</evidence>
<feature type="domain" description="Recombinase" evidence="7">
    <location>
        <begin position="171"/>
        <end position="285"/>
    </location>
</feature>
<accession>A0A1F5KMG9</accession>
<dbReference type="Pfam" id="PF13408">
    <property type="entry name" value="Zn_ribbon_recom"/>
    <property type="match status" value="1"/>
</dbReference>
<dbReference type="Proteomes" id="UP000178565">
    <property type="component" value="Unassembled WGS sequence"/>
</dbReference>
<dbReference type="Gene3D" id="3.90.1750.20">
    <property type="entry name" value="Putative Large Serine Recombinase, Chain B, Domain 2"/>
    <property type="match status" value="1"/>
</dbReference>
<dbReference type="Pfam" id="PF00239">
    <property type="entry name" value="Resolvase"/>
    <property type="match status" value="1"/>
</dbReference>
<dbReference type="GO" id="GO:0000150">
    <property type="term" value="F:DNA strand exchange activity"/>
    <property type="evidence" value="ECO:0007669"/>
    <property type="project" value="InterPro"/>
</dbReference>
<dbReference type="CDD" id="cd00338">
    <property type="entry name" value="Ser_Recombinase"/>
    <property type="match status" value="1"/>
</dbReference>
<evidence type="ECO:0000256" key="4">
    <source>
        <dbReference type="PIRSR" id="PIRSR606118-50"/>
    </source>
</evidence>
<organism evidence="8 9">
    <name type="scientific">Candidatus Daviesbacteria bacterium RIFCSPLOWO2_01_FULL_39_12</name>
    <dbReference type="NCBI Taxonomy" id="1797785"/>
    <lineage>
        <taxon>Bacteria</taxon>
        <taxon>Candidatus Daviesiibacteriota</taxon>
    </lineage>
</organism>
<keyword evidence="3" id="KW-0233">DNA recombination</keyword>
<gene>
    <name evidence="8" type="ORF">A3B45_00590</name>
</gene>
<comment type="caution">
    <text evidence="8">The sequence shown here is derived from an EMBL/GenBank/DDBJ whole genome shotgun (WGS) entry which is preliminary data.</text>
</comment>
<feature type="domain" description="Resolvase/invertase-type recombinase catalytic" evidence="6">
    <location>
        <begin position="15"/>
        <end position="164"/>
    </location>
</feature>
<evidence type="ECO:0000313" key="8">
    <source>
        <dbReference type="EMBL" id="OGE42138.1"/>
    </source>
</evidence>
<dbReference type="Pfam" id="PF07508">
    <property type="entry name" value="Recombinase"/>
    <property type="match status" value="1"/>
</dbReference>
<dbReference type="Gene3D" id="3.40.50.1390">
    <property type="entry name" value="Resolvase, N-terminal catalytic domain"/>
    <property type="match status" value="1"/>
</dbReference>
<dbReference type="InterPro" id="IPR006118">
    <property type="entry name" value="Recombinase_CS"/>
</dbReference>
<dbReference type="AlphaFoldDB" id="A0A1F5KMG9"/>
<evidence type="ECO:0000259" key="6">
    <source>
        <dbReference type="PROSITE" id="PS51736"/>
    </source>
</evidence>
<evidence type="ECO:0000256" key="5">
    <source>
        <dbReference type="PROSITE-ProRule" id="PRU10137"/>
    </source>
</evidence>
<evidence type="ECO:0000313" key="9">
    <source>
        <dbReference type="Proteomes" id="UP000178565"/>
    </source>
</evidence>
<dbReference type="InterPro" id="IPR038109">
    <property type="entry name" value="DNA_bind_recomb_sf"/>
</dbReference>
<proteinExistence type="predicted"/>
<evidence type="ECO:0008006" key="10">
    <source>
        <dbReference type="Google" id="ProtNLM"/>
    </source>
</evidence>
<dbReference type="PANTHER" id="PTHR30461:SF2">
    <property type="entry name" value="SERINE RECOMBINASE PINE-RELATED"/>
    <property type="match status" value="1"/>
</dbReference>
<dbReference type="PROSITE" id="PS51737">
    <property type="entry name" value="RECOMBINASE_DNA_BIND"/>
    <property type="match status" value="1"/>
</dbReference>
<dbReference type="InterPro" id="IPR050639">
    <property type="entry name" value="SSR_resolvase"/>
</dbReference>
<dbReference type="PROSITE" id="PS51736">
    <property type="entry name" value="RECOMBINASES_3"/>
    <property type="match status" value="1"/>
</dbReference>
<dbReference type="STRING" id="1797785.A3B45_00590"/>
<evidence type="ECO:0000256" key="1">
    <source>
        <dbReference type="ARBA" id="ARBA00022908"/>
    </source>
</evidence>
<dbReference type="PANTHER" id="PTHR30461">
    <property type="entry name" value="DNA-INVERTASE FROM LAMBDOID PROPHAGE"/>
    <property type="match status" value="1"/>
</dbReference>
<evidence type="ECO:0000256" key="3">
    <source>
        <dbReference type="ARBA" id="ARBA00023172"/>
    </source>
</evidence>
<feature type="active site" description="O-(5'-phospho-DNA)-serine intermediate" evidence="4 5">
    <location>
        <position position="23"/>
    </location>
</feature>
<dbReference type="InterPro" id="IPR006119">
    <property type="entry name" value="Resolv_N"/>
</dbReference>
<keyword evidence="1" id="KW-0229">DNA integration</keyword>
<dbReference type="GO" id="GO:0003677">
    <property type="term" value="F:DNA binding"/>
    <property type="evidence" value="ECO:0007669"/>
    <property type="project" value="UniProtKB-KW"/>
</dbReference>
<reference evidence="8 9" key="1">
    <citation type="journal article" date="2016" name="Nat. Commun.">
        <title>Thousands of microbial genomes shed light on interconnected biogeochemical processes in an aquifer system.</title>
        <authorList>
            <person name="Anantharaman K."/>
            <person name="Brown C.T."/>
            <person name="Hug L.A."/>
            <person name="Sharon I."/>
            <person name="Castelle C.J."/>
            <person name="Probst A.J."/>
            <person name="Thomas B.C."/>
            <person name="Singh A."/>
            <person name="Wilkins M.J."/>
            <person name="Karaoz U."/>
            <person name="Brodie E.L."/>
            <person name="Williams K.H."/>
            <person name="Hubbard S.S."/>
            <person name="Banfield J.F."/>
        </authorList>
    </citation>
    <scope>NUCLEOTIDE SEQUENCE [LARGE SCALE GENOMIC DNA]</scope>
</reference>
<dbReference type="InterPro" id="IPR036162">
    <property type="entry name" value="Resolvase-like_N_sf"/>
</dbReference>
<dbReference type="SUPFAM" id="SSF53041">
    <property type="entry name" value="Resolvase-like"/>
    <property type="match status" value="1"/>
</dbReference>
<name>A0A1F5KMG9_9BACT</name>
<dbReference type="SMART" id="SM00857">
    <property type="entry name" value="Resolvase"/>
    <property type="match status" value="1"/>
</dbReference>
<evidence type="ECO:0000259" key="7">
    <source>
        <dbReference type="PROSITE" id="PS51737"/>
    </source>
</evidence>
<keyword evidence="2" id="KW-0238">DNA-binding</keyword>
<dbReference type="InterPro" id="IPR011109">
    <property type="entry name" value="DNA_bind_recombinase_dom"/>
</dbReference>
<sequence>MRLQEQNTNQSEIPQILAYVRVSTNNQKMDGLSIETQQQLIKEKVMSMGGELVEDIYTDEGKSGTNMKRDGLSNLLARVTKGDITHIIVQETSRLSRSLPDYLLIKTMIKKYNIEVVALSGISYSGDDPYMQSFDEMMAVFNSLQPRISGYKAKQNAIEKFKAGYFPGMAPPGYDNIINPNSTCAYDKRIVAPCSLNPFITNIFKLYATRNHSIVSLRMYLFDNGFKGRYGKPLSYSQVDNILKNPFYYGWMEWGGMEGWGKHKPLIDKETFDLVQVILADKGQYEIRKRKHNFLLRGITFCEVCGRRYTAEYHYNKKYVAGGGKLGMYHCCGLGKRGTGCKAKYITVTDLEELVRQEVAKLEFKPEFIKAVDNNMREVCEDKSYEIELAKKAAENRRDAIKVQRERIDDQLLNGHIGGEQLTRLNAKLDARMSAVQKELADINKIRTIDTSIIDEILTFTNNIVKRYTEVDNDHKRGFLHFFFKEIFIKNKQIVRITYTPAIQVLNEARLSILRAENHNPNTTTELARTIKTFEDFRLVQQIREDVEKVRPSLFPTAA</sequence>
<protein>
    <recommendedName>
        <fullName evidence="10">Resolvase/invertase-type recombinase catalytic domain-containing protein</fullName>
    </recommendedName>
</protein>